<dbReference type="Pfam" id="PF08385">
    <property type="entry name" value="DHC_N1"/>
    <property type="match status" value="2"/>
</dbReference>
<evidence type="ECO:0000313" key="3">
    <source>
        <dbReference type="Proteomes" id="UP001458880"/>
    </source>
</evidence>
<dbReference type="AlphaFoldDB" id="A0AAW1MLI6"/>
<dbReference type="Proteomes" id="UP001458880">
    <property type="component" value="Unassembled WGS sequence"/>
</dbReference>
<dbReference type="PANTHER" id="PTHR46532:SF15">
    <property type="entry name" value="CYTOPLASMIC DYNEIN 2 HEAVY CHAIN 1"/>
    <property type="match status" value="1"/>
</dbReference>
<evidence type="ECO:0000259" key="1">
    <source>
        <dbReference type="Pfam" id="PF08385"/>
    </source>
</evidence>
<dbReference type="GO" id="GO:0007018">
    <property type="term" value="P:microtubule-based movement"/>
    <property type="evidence" value="ECO:0007669"/>
    <property type="project" value="InterPro"/>
</dbReference>
<feature type="domain" description="Dynein heavy chain tail" evidence="1">
    <location>
        <begin position="488"/>
        <end position="623"/>
    </location>
</feature>
<dbReference type="EMBL" id="JASPKY010000034">
    <property type="protein sequence ID" value="KAK9747136.1"/>
    <property type="molecule type" value="Genomic_DNA"/>
</dbReference>
<feature type="domain" description="Dynein heavy chain tail" evidence="1">
    <location>
        <begin position="190"/>
        <end position="487"/>
    </location>
</feature>
<dbReference type="GO" id="GO:0005858">
    <property type="term" value="C:axonemal dynein complex"/>
    <property type="evidence" value="ECO:0007669"/>
    <property type="project" value="TreeGrafter"/>
</dbReference>
<dbReference type="GO" id="GO:0045505">
    <property type="term" value="F:dynein intermediate chain binding"/>
    <property type="evidence" value="ECO:0007669"/>
    <property type="project" value="InterPro"/>
</dbReference>
<gene>
    <name evidence="2" type="ORF">QE152_g5563</name>
</gene>
<keyword evidence="3" id="KW-1185">Reference proteome</keyword>
<accession>A0AAW1MLI6</accession>
<dbReference type="InterPro" id="IPR013594">
    <property type="entry name" value="Dynein_heavy_tail"/>
</dbReference>
<dbReference type="GO" id="GO:0051959">
    <property type="term" value="F:dynein light intermediate chain binding"/>
    <property type="evidence" value="ECO:0007669"/>
    <property type="project" value="InterPro"/>
</dbReference>
<sequence length="626" mass="72732">MNDYKKKYFISVLGSHFDFQIIEDTWDKDVVGQDEILEFLHKASTNTLWAFIDENDGKRKIRFQKECQNTGNIRVVVFSKVKPLVLNDENLISSLQIISLQGPPTTALYHALNNVFSPLIVKNRKRNVNQSSIERQLANLQAGLRTTILTTNLDTDPLKHVDINSLSVILNLEHEIEFWNTAIQNAKNGEAKTTYTSLRDTITPLAKDFSVLDALPLPEVEDLLENAHNILDDLWRHEPPYPKARMEHLMEVIASDVIRRLSKDVMKVNFWVEDFNVVRDGLEQCLSTGNRWINTCKQLTQIFWPNYSLHAWTGDYFVPMNLVDAVNGIQEVYDIRIIHRQLTRLLTTNEQHDLVSDKIFKPFEDLQVLNYGPHTEQEWRTAKKQFEYLLQPAVNYGPHTEQEWRTAKKQFEYLLQPAEQRPAEQRVAQKLKKQLSGVKANTRQLLHEYARYSELISRPTVKQTLQNERQYLLEALLEYIKILERNTKQIESRANEVLKIAKKLLDDLQNYDDLLHTVTELVNNSKQQHNELFESWCSDVAAQIKNKTLSLKENEPVVQFSEDKLMRVSYSSGLVSMISEVRQLSAMGYSIPSSIEDTYIQAKKFMKYAKILEQIANFHNTIGDRI</sequence>
<evidence type="ECO:0000313" key="2">
    <source>
        <dbReference type="EMBL" id="KAK9747136.1"/>
    </source>
</evidence>
<dbReference type="InterPro" id="IPR026983">
    <property type="entry name" value="DHC"/>
</dbReference>
<dbReference type="PANTHER" id="PTHR46532">
    <property type="entry name" value="MALE FERTILITY FACTOR KL5"/>
    <property type="match status" value="1"/>
</dbReference>
<protein>
    <submittedName>
        <fullName evidence="2">Dynein heavy chain, N-terminal region 1</fullName>
    </submittedName>
</protein>
<organism evidence="2 3">
    <name type="scientific">Popillia japonica</name>
    <name type="common">Japanese beetle</name>
    <dbReference type="NCBI Taxonomy" id="7064"/>
    <lineage>
        <taxon>Eukaryota</taxon>
        <taxon>Metazoa</taxon>
        <taxon>Ecdysozoa</taxon>
        <taxon>Arthropoda</taxon>
        <taxon>Hexapoda</taxon>
        <taxon>Insecta</taxon>
        <taxon>Pterygota</taxon>
        <taxon>Neoptera</taxon>
        <taxon>Endopterygota</taxon>
        <taxon>Coleoptera</taxon>
        <taxon>Polyphaga</taxon>
        <taxon>Scarabaeiformia</taxon>
        <taxon>Scarabaeidae</taxon>
        <taxon>Rutelinae</taxon>
        <taxon>Popillia</taxon>
    </lineage>
</organism>
<proteinExistence type="predicted"/>
<reference evidence="2" key="1">
    <citation type="submission" date="2023-05" db="EMBL/GenBank/DDBJ databases">
        <authorList>
            <person name="Nardi F."/>
            <person name="Carapelli A."/>
            <person name="Cucini C."/>
        </authorList>
    </citation>
    <scope>NUCLEOTIDE SEQUENCE</scope>
    <source>
        <strain evidence="2">DMR45628</strain>
        <tissue evidence="2">Testes</tissue>
    </source>
</reference>
<comment type="caution">
    <text evidence="2">The sequence shown here is derived from an EMBL/GenBank/DDBJ whole genome shotgun (WGS) entry which is preliminary data.</text>
</comment>
<dbReference type="EMBL" id="JASPKY010000034">
    <property type="protein sequence ID" value="KAK9747137.1"/>
    <property type="molecule type" value="Genomic_DNA"/>
</dbReference>
<reference evidence="2 3" key="2">
    <citation type="journal article" date="2024" name="BMC Genomics">
        <title>De novo assembly and annotation of Popillia japonica's genome with initial clues to its potential as an invasive pest.</title>
        <authorList>
            <person name="Cucini C."/>
            <person name="Boschi S."/>
            <person name="Funari R."/>
            <person name="Cardaioli E."/>
            <person name="Iannotti N."/>
            <person name="Marturano G."/>
            <person name="Paoli F."/>
            <person name="Bruttini M."/>
            <person name="Carapelli A."/>
            <person name="Frati F."/>
            <person name="Nardi F."/>
        </authorList>
    </citation>
    <scope>NUCLEOTIDE SEQUENCE [LARGE SCALE GENOMIC DNA]</scope>
    <source>
        <strain evidence="2">DMR45628</strain>
    </source>
</reference>
<name>A0AAW1MLI6_POPJA</name>